<feature type="transmembrane region" description="Helical" evidence="10">
    <location>
        <begin position="73"/>
        <end position="96"/>
    </location>
</feature>
<evidence type="ECO:0000256" key="6">
    <source>
        <dbReference type="ARBA" id="ARBA00023136"/>
    </source>
</evidence>
<evidence type="ECO:0000256" key="7">
    <source>
        <dbReference type="ARBA" id="ARBA00023170"/>
    </source>
</evidence>
<dbReference type="Gene3D" id="1.20.1070.10">
    <property type="entry name" value="Rhodopsin 7-helix transmembrane proteins"/>
    <property type="match status" value="2"/>
</dbReference>
<dbReference type="InterPro" id="IPR000276">
    <property type="entry name" value="GPCR_Rhodpsn"/>
</dbReference>
<evidence type="ECO:0000313" key="13">
    <source>
        <dbReference type="Proteomes" id="UP001634394"/>
    </source>
</evidence>
<accession>A0ABD3WCI0</accession>
<feature type="transmembrane region" description="Helical" evidence="10">
    <location>
        <begin position="116"/>
        <end position="134"/>
    </location>
</feature>
<dbReference type="SUPFAM" id="SSF81321">
    <property type="entry name" value="Family A G protein-coupled receptor-like"/>
    <property type="match status" value="1"/>
</dbReference>
<evidence type="ECO:0000256" key="8">
    <source>
        <dbReference type="ARBA" id="ARBA00023224"/>
    </source>
</evidence>
<comment type="subcellular location">
    <subcellularLocation>
        <location evidence="1">Cell membrane</location>
        <topology evidence="1">Multi-pass membrane protein</topology>
    </subcellularLocation>
</comment>
<dbReference type="GO" id="GO:0005886">
    <property type="term" value="C:plasma membrane"/>
    <property type="evidence" value="ECO:0007669"/>
    <property type="project" value="UniProtKB-SubCell"/>
</dbReference>
<feature type="domain" description="G-protein coupled receptors family 1 profile" evidence="11">
    <location>
        <begin position="53"/>
        <end position="491"/>
    </location>
</feature>
<dbReference type="InterPro" id="IPR017452">
    <property type="entry name" value="GPCR_Rhodpsn_7TM"/>
</dbReference>
<name>A0ABD3WCI0_SINWO</name>
<dbReference type="PROSITE" id="PS00237">
    <property type="entry name" value="G_PROTEIN_RECEP_F1_1"/>
    <property type="match status" value="1"/>
</dbReference>
<keyword evidence="7 9" id="KW-0675">Receptor</keyword>
<evidence type="ECO:0000256" key="1">
    <source>
        <dbReference type="ARBA" id="ARBA00004651"/>
    </source>
</evidence>
<feature type="transmembrane region" description="Helical" evidence="10">
    <location>
        <begin position="155"/>
        <end position="177"/>
    </location>
</feature>
<evidence type="ECO:0000256" key="9">
    <source>
        <dbReference type="RuleBase" id="RU000688"/>
    </source>
</evidence>
<evidence type="ECO:0000256" key="4">
    <source>
        <dbReference type="ARBA" id="ARBA00022989"/>
    </source>
</evidence>
<feature type="transmembrane region" description="Helical" evidence="10">
    <location>
        <begin position="37"/>
        <end position="61"/>
    </location>
</feature>
<dbReference type="PROSITE" id="PS50262">
    <property type="entry name" value="G_PROTEIN_RECEP_F1_2"/>
    <property type="match status" value="1"/>
</dbReference>
<dbReference type="GO" id="GO:0004930">
    <property type="term" value="F:G protein-coupled receptor activity"/>
    <property type="evidence" value="ECO:0007669"/>
    <property type="project" value="UniProtKB-KW"/>
</dbReference>
<dbReference type="EMBL" id="JBJQND010000007">
    <property type="protein sequence ID" value="KAL3871604.1"/>
    <property type="molecule type" value="Genomic_DNA"/>
</dbReference>
<comment type="similarity">
    <text evidence="9">Belongs to the G-protein coupled receptor 1 family.</text>
</comment>
<keyword evidence="6 10" id="KW-0472">Membrane</keyword>
<evidence type="ECO:0000259" key="11">
    <source>
        <dbReference type="PROSITE" id="PS50262"/>
    </source>
</evidence>
<reference evidence="12 13" key="1">
    <citation type="submission" date="2024-11" db="EMBL/GenBank/DDBJ databases">
        <title>Chromosome-level genome assembly of the freshwater bivalve Anodonta woodiana.</title>
        <authorList>
            <person name="Chen X."/>
        </authorList>
    </citation>
    <scope>NUCLEOTIDE SEQUENCE [LARGE SCALE GENOMIC DNA]</scope>
    <source>
        <strain evidence="12">MN2024</strain>
        <tissue evidence="12">Gills</tissue>
    </source>
</reference>
<sequence>MYSNGSELLPILGPTKCEPINANSSESFSYLSVEEKVLLTCFMSIVILFTIIGNLVTLVAVLSGKYFKSMIHWFIASLATADLIVGCFVMPFSMLYNVTFDGEWYFGQFMCDVWQYLDYVAITASLANVCTIAMDRYWTVSRPLRTIHTRTKGRVILMLLITWLIPVVHWAMLLLILKFQDKDNYSTKECTLSWRPSYMVIIPVTSMIYGPISHVQRLSIHLHSSFKTDTLSDVDTQTYHANDNAKLSSKVQMSSIDTIEDSEMLTSTANAEVELASHATFCCCLNVLGGQRMPSECSSGSPPPYVSDPGNDVEMRVFVYGRDDAKSFAKIGKPFSRIIRNKCLVFRSKKEIPYQVEETSMKSPNPQPACYSCKLVGSKEKKRIFKMNEFTDCERTLKSTSSRERKSFSWRKFTDDMTRKRQTSLEKYRLAQHIRAAKTLSSMMICLLLCWLPFSIIWPVKTLCPSCISQRLYNFSFWVNYINSTLNPIIYCLTNPTFRGAYRKMLLGHNSIKRRTLTQSRKHADRC</sequence>
<protein>
    <recommendedName>
        <fullName evidence="11">G-protein coupled receptors family 1 profile domain-containing protein</fullName>
    </recommendedName>
</protein>
<keyword evidence="5 9" id="KW-0297">G-protein coupled receptor</keyword>
<keyword evidence="8 9" id="KW-0807">Transducer</keyword>
<dbReference type="Pfam" id="PF00001">
    <property type="entry name" value="7tm_1"/>
    <property type="match status" value="1"/>
</dbReference>
<proteinExistence type="inferred from homology"/>
<keyword evidence="2" id="KW-1003">Cell membrane</keyword>
<dbReference type="Proteomes" id="UP001634394">
    <property type="component" value="Unassembled WGS sequence"/>
</dbReference>
<gene>
    <name evidence="12" type="ORF">ACJMK2_039595</name>
</gene>
<evidence type="ECO:0000256" key="5">
    <source>
        <dbReference type="ARBA" id="ARBA00023040"/>
    </source>
</evidence>
<dbReference type="PANTHER" id="PTHR24248:SF185">
    <property type="entry name" value="DOPAMINE RECEPTOR 2"/>
    <property type="match status" value="1"/>
</dbReference>
<comment type="caution">
    <text evidence="12">The sequence shown here is derived from an EMBL/GenBank/DDBJ whole genome shotgun (WGS) entry which is preliminary data.</text>
</comment>
<keyword evidence="3 9" id="KW-0812">Transmembrane</keyword>
<keyword evidence="13" id="KW-1185">Reference proteome</keyword>
<dbReference type="AlphaFoldDB" id="A0ABD3WCI0"/>
<evidence type="ECO:0000256" key="2">
    <source>
        <dbReference type="ARBA" id="ARBA00022475"/>
    </source>
</evidence>
<evidence type="ECO:0000313" key="12">
    <source>
        <dbReference type="EMBL" id="KAL3871604.1"/>
    </source>
</evidence>
<feature type="transmembrane region" description="Helical" evidence="10">
    <location>
        <begin position="197"/>
        <end position="215"/>
    </location>
</feature>
<evidence type="ECO:0000256" key="10">
    <source>
        <dbReference type="SAM" id="Phobius"/>
    </source>
</evidence>
<feature type="transmembrane region" description="Helical" evidence="10">
    <location>
        <begin position="439"/>
        <end position="460"/>
    </location>
</feature>
<organism evidence="12 13">
    <name type="scientific">Sinanodonta woodiana</name>
    <name type="common">Chinese pond mussel</name>
    <name type="synonym">Anodonta woodiana</name>
    <dbReference type="NCBI Taxonomy" id="1069815"/>
    <lineage>
        <taxon>Eukaryota</taxon>
        <taxon>Metazoa</taxon>
        <taxon>Spiralia</taxon>
        <taxon>Lophotrochozoa</taxon>
        <taxon>Mollusca</taxon>
        <taxon>Bivalvia</taxon>
        <taxon>Autobranchia</taxon>
        <taxon>Heteroconchia</taxon>
        <taxon>Palaeoheterodonta</taxon>
        <taxon>Unionida</taxon>
        <taxon>Unionoidea</taxon>
        <taxon>Unionidae</taxon>
        <taxon>Unioninae</taxon>
        <taxon>Sinanodonta</taxon>
    </lineage>
</organism>
<dbReference type="PRINTS" id="PR00237">
    <property type="entry name" value="GPCRRHODOPSN"/>
</dbReference>
<dbReference type="PANTHER" id="PTHR24248">
    <property type="entry name" value="ADRENERGIC RECEPTOR-RELATED G-PROTEIN COUPLED RECEPTOR"/>
    <property type="match status" value="1"/>
</dbReference>
<evidence type="ECO:0000256" key="3">
    <source>
        <dbReference type="ARBA" id="ARBA00022692"/>
    </source>
</evidence>
<keyword evidence="4 10" id="KW-1133">Transmembrane helix</keyword>